<evidence type="ECO:0000259" key="2">
    <source>
        <dbReference type="PROSITE" id="PS50830"/>
    </source>
</evidence>
<evidence type="ECO:0000256" key="1">
    <source>
        <dbReference type="SAM" id="SignalP"/>
    </source>
</evidence>
<keyword evidence="4" id="KW-1185">Reference proteome</keyword>
<gene>
    <name evidence="3" type="ORF">DEM27_08225</name>
</gene>
<sequence>MRGFKMLRVLAFLLFATPVVAADISGRASVVDGDTIEISGERIRLNGVDAPESRQTCTDAVGREYRCGKDAAFALDEFLAASRPTICVALGKDRYKRVIADCQRADGASVNSWLVANGWALDWVKYSKGRYASEQLSAKADRLGIWRGEFQLPCEFRAKGGKAKC</sequence>
<organism evidence="3 4">
    <name type="scientific">Metarhizobium album</name>
    <dbReference type="NCBI Taxonomy" id="2182425"/>
    <lineage>
        <taxon>Bacteria</taxon>
        <taxon>Pseudomonadati</taxon>
        <taxon>Pseudomonadota</taxon>
        <taxon>Alphaproteobacteria</taxon>
        <taxon>Hyphomicrobiales</taxon>
        <taxon>Rhizobiaceae</taxon>
        <taxon>Metarhizobium</taxon>
    </lineage>
</organism>
<feature type="chain" id="PRO_5015625357" evidence="1">
    <location>
        <begin position="22"/>
        <end position="165"/>
    </location>
</feature>
<proteinExistence type="predicted"/>
<dbReference type="OrthoDB" id="9805504at2"/>
<dbReference type="EMBL" id="QFBC01000003">
    <property type="protein sequence ID" value="PWE56377.1"/>
    <property type="molecule type" value="Genomic_DNA"/>
</dbReference>
<feature type="signal peptide" evidence="1">
    <location>
        <begin position="1"/>
        <end position="21"/>
    </location>
</feature>
<dbReference type="Gene3D" id="2.40.50.90">
    <property type="match status" value="1"/>
</dbReference>
<protein>
    <submittedName>
        <fullName evidence="3">Nuclease</fullName>
    </submittedName>
</protein>
<keyword evidence="1" id="KW-0732">Signal</keyword>
<accession>A0A2U2DSV0</accession>
<comment type="caution">
    <text evidence="3">The sequence shown here is derived from an EMBL/GenBank/DDBJ whole genome shotgun (WGS) entry which is preliminary data.</text>
</comment>
<dbReference type="InterPro" id="IPR016071">
    <property type="entry name" value="Staphylococal_nuclease_OB-fold"/>
</dbReference>
<dbReference type="PROSITE" id="PS50830">
    <property type="entry name" value="TNASE_3"/>
    <property type="match status" value="1"/>
</dbReference>
<evidence type="ECO:0000313" key="3">
    <source>
        <dbReference type="EMBL" id="PWE56377.1"/>
    </source>
</evidence>
<dbReference type="AlphaFoldDB" id="A0A2U2DSV0"/>
<dbReference type="Proteomes" id="UP000245252">
    <property type="component" value="Unassembled WGS sequence"/>
</dbReference>
<dbReference type="SUPFAM" id="SSF50199">
    <property type="entry name" value="Staphylococcal nuclease"/>
    <property type="match status" value="1"/>
</dbReference>
<name>A0A2U2DSV0_9HYPH</name>
<feature type="domain" description="TNase-like" evidence="2">
    <location>
        <begin position="30"/>
        <end position="148"/>
    </location>
</feature>
<evidence type="ECO:0000313" key="4">
    <source>
        <dbReference type="Proteomes" id="UP000245252"/>
    </source>
</evidence>
<dbReference type="InterPro" id="IPR035437">
    <property type="entry name" value="SNase_OB-fold_sf"/>
</dbReference>
<reference evidence="3 4" key="1">
    <citation type="submission" date="2018-05" db="EMBL/GenBank/DDBJ databases">
        <title>The draft genome of strain NS-104.</title>
        <authorList>
            <person name="Hang P."/>
            <person name="Jiang J."/>
        </authorList>
    </citation>
    <scope>NUCLEOTIDE SEQUENCE [LARGE SCALE GENOMIC DNA]</scope>
    <source>
        <strain evidence="3 4">NS-104</strain>
    </source>
</reference>
<dbReference type="Pfam" id="PF00565">
    <property type="entry name" value="SNase"/>
    <property type="match status" value="1"/>
</dbReference>
<dbReference type="SMART" id="SM00318">
    <property type="entry name" value="SNc"/>
    <property type="match status" value="1"/>
</dbReference>